<reference evidence="1 2" key="1">
    <citation type="submission" date="2016-10" db="EMBL/GenBank/DDBJ databases">
        <title>Rodentibacter gen. nov. and new species.</title>
        <authorList>
            <person name="Christensen H."/>
        </authorList>
    </citation>
    <scope>NUCLEOTIDE SEQUENCE [LARGE SCALE GENOMIC DNA]</scope>
    <source>
        <strain evidence="1 2">H1983213011</strain>
    </source>
</reference>
<dbReference type="AlphaFoldDB" id="A0A1V3INB6"/>
<comment type="caution">
    <text evidence="1">The sequence shown here is derived from an EMBL/GenBank/DDBJ whole genome shotgun (WGS) entry which is preliminary data.</text>
</comment>
<gene>
    <name evidence="1" type="ORF">BKK51_11220</name>
</gene>
<dbReference type="EMBL" id="MLHK01000068">
    <property type="protein sequence ID" value="OOF43718.1"/>
    <property type="molecule type" value="Genomic_DNA"/>
</dbReference>
<dbReference type="Gene3D" id="3.90.1480.10">
    <property type="entry name" value="Alpha-2,3-sialyltransferase"/>
    <property type="match status" value="1"/>
</dbReference>
<evidence type="ECO:0000313" key="1">
    <source>
        <dbReference type="EMBL" id="OOF43718.1"/>
    </source>
</evidence>
<evidence type="ECO:0008006" key="3">
    <source>
        <dbReference type="Google" id="ProtNLM"/>
    </source>
</evidence>
<sequence>MNASTLLAEKYNFTQTFYTISDKRFLDIDFKREVATRLPNETIKVLRKEIKDIYPKEIENVLYVNALERDGFSFNLSKGYYYGCTTLMLAIQLAYFIGCKNIYILGLDLNYDSKTPRFYEETQLQIDDSKSSVQIFNIFNAKCELEKKNVFLYNCNPNSLARNYIPYQEYNELFSQQQVDENNLIKSRKNKKHSKKMI</sequence>
<dbReference type="Proteomes" id="UP000188728">
    <property type="component" value="Unassembled WGS sequence"/>
</dbReference>
<accession>A0A1V3INB6</accession>
<organism evidence="1 2">
    <name type="scientific">Rodentibacter trehalosifermentans</name>
    <dbReference type="NCBI Taxonomy" id="1908263"/>
    <lineage>
        <taxon>Bacteria</taxon>
        <taxon>Pseudomonadati</taxon>
        <taxon>Pseudomonadota</taxon>
        <taxon>Gammaproteobacteria</taxon>
        <taxon>Pasteurellales</taxon>
        <taxon>Pasteurellaceae</taxon>
        <taxon>Rodentibacter</taxon>
    </lineage>
</organism>
<evidence type="ECO:0000313" key="2">
    <source>
        <dbReference type="Proteomes" id="UP000188728"/>
    </source>
</evidence>
<proteinExistence type="predicted"/>
<protein>
    <recommendedName>
        <fullName evidence="3">Lipopolysaccharide biosynthesis protein</fullName>
    </recommendedName>
</protein>
<name>A0A1V3INB6_9PAST</name>